<accession>A0A0A9AWQ4</accession>
<dbReference type="AlphaFoldDB" id="A0A0A9AWQ4"/>
<organism evidence="2">
    <name type="scientific">Arundo donax</name>
    <name type="common">Giant reed</name>
    <name type="synonym">Donax arundinaceus</name>
    <dbReference type="NCBI Taxonomy" id="35708"/>
    <lineage>
        <taxon>Eukaryota</taxon>
        <taxon>Viridiplantae</taxon>
        <taxon>Streptophyta</taxon>
        <taxon>Embryophyta</taxon>
        <taxon>Tracheophyta</taxon>
        <taxon>Spermatophyta</taxon>
        <taxon>Magnoliopsida</taxon>
        <taxon>Liliopsida</taxon>
        <taxon>Poales</taxon>
        <taxon>Poaceae</taxon>
        <taxon>PACMAD clade</taxon>
        <taxon>Arundinoideae</taxon>
        <taxon>Arundineae</taxon>
        <taxon>Arundo</taxon>
    </lineage>
</organism>
<feature type="region of interest" description="Disordered" evidence="1">
    <location>
        <begin position="1"/>
        <end position="25"/>
    </location>
</feature>
<name>A0A0A9AWQ4_ARUDO</name>
<reference evidence="2" key="2">
    <citation type="journal article" date="2015" name="Data Brief">
        <title>Shoot transcriptome of the giant reed, Arundo donax.</title>
        <authorList>
            <person name="Barrero R.A."/>
            <person name="Guerrero F.D."/>
            <person name="Moolhuijzen P."/>
            <person name="Goolsby J.A."/>
            <person name="Tidwell J."/>
            <person name="Bellgard S.E."/>
            <person name="Bellgard M.I."/>
        </authorList>
    </citation>
    <scope>NUCLEOTIDE SEQUENCE</scope>
    <source>
        <tissue evidence="2">Shoot tissue taken approximately 20 cm above the soil surface</tissue>
    </source>
</reference>
<dbReference type="EMBL" id="GBRH01243582">
    <property type="protein sequence ID" value="JAD54313.1"/>
    <property type="molecule type" value="Transcribed_RNA"/>
</dbReference>
<evidence type="ECO:0000256" key="1">
    <source>
        <dbReference type="SAM" id="MobiDB-lite"/>
    </source>
</evidence>
<feature type="compositionally biased region" description="Polar residues" evidence="1">
    <location>
        <begin position="1"/>
        <end position="18"/>
    </location>
</feature>
<protein>
    <submittedName>
        <fullName evidence="2">Uncharacterized protein</fullName>
    </submittedName>
</protein>
<evidence type="ECO:0000313" key="2">
    <source>
        <dbReference type="EMBL" id="JAD54313.1"/>
    </source>
</evidence>
<proteinExistence type="predicted"/>
<sequence>MPNITNSFTKTKTPVQENRTADMPI</sequence>
<reference evidence="2" key="1">
    <citation type="submission" date="2014-09" db="EMBL/GenBank/DDBJ databases">
        <authorList>
            <person name="Magalhaes I.L.F."/>
            <person name="Oliveira U."/>
            <person name="Santos F.R."/>
            <person name="Vidigal T.H.D.A."/>
            <person name="Brescovit A.D."/>
            <person name="Santos A.J."/>
        </authorList>
    </citation>
    <scope>NUCLEOTIDE SEQUENCE</scope>
    <source>
        <tissue evidence="2">Shoot tissue taken approximately 20 cm above the soil surface</tissue>
    </source>
</reference>